<evidence type="ECO:0000313" key="2">
    <source>
        <dbReference type="EMBL" id="KAJ2904311.1"/>
    </source>
</evidence>
<comment type="caution">
    <text evidence="2">The sequence shown here is derived from an EMBL/GenBank/DDBJ whole genome shotgun (WGS) entry which is preliminary data.</text>
</comment>
<feature type="region of interest" description="Disordered" evidence="1">
    <location>
        <begin position="1"/>
        <end position="46"/>
    </location>
</feature>
<dbReference type="EMBL" id="JAKWBI020000057">
    <property type="protein sequence ID" value="KAJ2904311.1"/>
    <property type="molecule type" value="Genomic_DNA"/>
</dbReference>
<gene>
    <name evidence="2" type="ORF">MKZ38_008370</name>
</gene>
<keyword evidence="3" id="KW-1185">Reference proteome</keyword>
<dbReference type="Proteomes" id="UP001201980">
    <property type="component" value="Unassembled WGS sequence"/>
</dbReference>
<evidence type="ECO:0000313" key="3">
    <source>
        <dbReference type="Proteomes" id="UP001201980"/>
    </source>
</evidence>
<organism evidence="2 3">
    <name type="scientific">Zalerion maritima</name>
    <dbReference type="NCBI Taxonomy" id="339359"/>
    <lineage>
        <taxon>Eukaryota</taxon>
        <taxon>Fungi</taxon>
        <taxon>Dikarya</taxon>
        <taxon>Ascomycota</taxon>
        <taxon>Pezizomycotina</taxon>
        <taxon>Sordariomycetes</taxon>
        <taxon>Lulworthiomycetidae</taxon>
        <taxon>Lulworthiales</taxon>
        <taxon>Lulworthiaceae</taxon>
        <taxon>Zalerion</taxon>
    </lineage>
</organism>
<protein>
    <submittedName>
        <fullName evidence="2">Uncharacterized protein</fullName>
    </submittedName>
</protein>
<feature type="compositionally biased region" description="Basic and acidic residues" evidence="1">
    <location>
        <begin position="20"/>
        <end position="29"/>
    </location>
</feature>
<proteinExistence type="predicted"/>
<reference evidence="2" key="1">
    <citation type="submission" date="2022-07" db="EMBL/GenBank/DDBJ databases">
        <title>Draft genome sequence of Zalerion maritima ATCC 34329, a (micro)plastics degrading marine fungus.</title>
        <authorList>
            <person name="Paco A."/>
            <person name="Goncalves M.F.M."/>
            <person name="Rocha-Santos T.A.P."/>
            <person name="Alves A."/>
        </authorList>
    </citation>
    <scope>NUCLEOTIDE SEQUENCE</scope>
    <source>
        <strain evidence="2">ATCC 34329</strain>
    </source>
</reference>
<sequence length="135" mass="14703">MLNHGMQDGETEPPPGLPKRATDEDKEKLTTIPKEMGYDKRQDNRYPDCGREWVVTCEDPSQQFAGPGDSGASIWAGRSPVGMLWGGSEMEGICNGSIGFVSSLTEVFEDVKSQIITVDNIVGVELKPMLEPETG</sequence>
<accession>A0AAD5RV21</accession>
<dbReference type="AlphaFoldDB" id="A0AAD5RV21"/>
<feature type="compositionally biased region" description="Basic and acidic residues" evidence="1">
    <location>
        <begin position="36"/>
        <end position="46"/>
    </location>
</feature>
<evidence type="ECO:0000256" key="1">
    <source>
        <dbReference type="SAM" id="MobiDB-lite"/>
    </source>
</evidence>
<name>A0AAD5RV21_9PEZI</name>